<dbReference type="EMBL" id="BSYR01000004">
    <property type="protein sequence ID" value="GMI66231.1"/>
    <property type="molecule type" value="Genomic_DNA"/>
</dbReference>
<keyword evidence="3" id="KW-1185">Reference proteome</keyword>
<sequence length="169" mass="18512">MGKKILSQARAKIPKTSCSQKKPFNSLVKVLRPKVYIIDSPSFKTLVQELTGNATVSSPSSSSSSSSSLSLPRVPENSVPVIEVEDDPGNPESSMESSFDASVESFRVCDDLALPFDDTNPPEYGVYGDLQAFLQLDHVDEQCFGSFNNVYSEIQQEVSIYDYELSGLI</sequence>
<gene>
    <name evidence="2" type="ORF">HRI_000292400</name>
</gene>
<comment type="caution">
    <text evidence="2">The sequence shown here is derived from an EMBL/GenBank/DDBJ whole genome shotgun (WGS) entry which is preliminary data.</text>
</comment>
<dbReference type="OrthoDB" id="1571327at2759"/>
<dbReference type="AlphaFoldDB" id="A0A9W7LJ97"/>
<evidence type="ECO:0000256" key="1">
    <source>
        <dbReference type="SAM" id="MobiDB-lite"/>
    </source>
</evidence>
<feature type="compositionally biased region" description="Low complexity" evidence="1">
    <location>
        <begin position="57"/>
        <end position="72"/>
    </location>
</feature>
<organism evidence="2 3">
    <name type="scientific">Hibiscus trionum</name>
    <name type="common">Flower of an hour</name>
    <dbReference type="NCBI Taxonomy" id="183268"/>
    <lineage>
        <taxon>Eukaryota</taxon>
        <taxon>Viridiplantae</taxon>
        <taxon>Streptophyta</taxon>
        <taxon>Embryophyta</taxon>
        <taxon>Tracheophyta</taxon>
        <taxon>Spermatophyta</taxon>
        <taxon>Magnoliopsida</taxon>
        <taxon>eudicotyledons</taxon>
        <taxon>Gunneridae</taxon>
        <taxon>Pentapetalae</taxon>
        <taxon>rosids</taxon>
        <taxon>malvids</taxon>
        <taxon>Malvales</taxon>
        <taxon>Malvaceae</taxon>
        <taxon>Malvoideae</taxon>
        <taxon>Hibiscus</taxon>
    </lineage>
</organism>
<name>A0A9W7LJ97_HIBTR</name>
<evidence type="ECO:0000313" key="2">
    <source>
        <dbReference type="EMBL" id="GMI66231.1"/>
    </source>
</evidence>
<evidence type="ECO:0000313" key="3">
    <source>
        <dbReference type="Proteomes" id="UP001165190"/>
    </source>
</evidence>
<accession>A0A9W7LJ97</accession>
<feature type="region of interest" description="Disordered" evidence="1">
    <location>
        <begin position="54"/>
        <end position="97"/>
    </location>
</feature>
<proteinExistence type="predicted"/>
<dbReference type="Proteomes" id="UP001165190">
    <property type="component" value="Unassembled WGS sequence"/>
</dbReference>
<evidence type="ECO:0008006" key="4">
    <source>
        <dbReference type="Google" id="ProtNLM"/>
    </source>
</evidence>
<protein>
    <recommendedName>
        <fullName evidence="4">VQ domain-containing protein</fullName>
    </recommendedName>
</protein>
<reference evidence="2" key="1">
    <citation type="submission" date="2023-05" db="EMBL/GenBank/DDBJ databases">
        <title>Genome and transcriptome analyses reveal genes involved in the formation of fine ridges on petal epidermal cells in Hibiscus trionum.</title>
        <authorList>
            <person name="Koshimizu S."/>
            <person name="Masuda S."/>
            <person name="Ishii T."/>
            <person name="Shirasu K."/>
            <person name="Hoshino A."/>
            <person name="Arita M."/>
        </authorList>
    </citation>
    <scope>NUCLEOTIDE SEQUENCE</scope>
    <source>
        <strain evidence="2">Hamamatsu line</strain>
    </source>
</reference>